<dbReference type="Gene3D" id="1.20.1250.20">
    <property type="entry name" value="MFS general substrate transporter like domains"/>
    <property type="match status" value="1"/>
</dbReference>
<gene>
    <name evidence="2" type="ORF">GGR44_000457</name>
</gene>
<dbReference type="AlphaFoldDB" id="A0A7W6DCN8"/>
<keyword evidence="1" id="KW-0472">Membrane</keyword>
<name>A0A7W6DCN8_9SPHN</name>
<evidence type="ECO:0000313" key="3">
    <source>
        <dbReference type="Proteomes" id="UP000552757"/>
    </source>
</evidence>
<reference evidence="2 3" key="1">
    <citation type="submission" date="2020-08" db="EMBL/GenBank/DDBJ databases">
        <title>Genomic Encyclopedia of Type Strains, Phase IV (KMG-IV): sequencing the most valuable type-strain genomes for metagenomic binning, comparative biology and taxonomic classification.</title>
        <authorList>
            <person name="Goeker M."/>
        </authorList>
    </citation>
    <scope>NUCLEOTIDE SEQUENCE [LARGE SCALE GENOMIC DNA]</scope>
    <source>
        <strain evidence="2 3">DSM 29348</strain>
    </source>
</reference>
<feature type="transmembrane region" description="Helical" evidence="1">
    <location>
        <begin position="353"/>
        <end position="374"/>
    </location>
</feature>
<dbReference type="RefSeq" id="WP_183953811.1">
    <property type="nucleotide sequence ID" value="NZ_JACIEB010000001.1"/>
</dbReference>
<feature type="transmembrane region" description="Helical" evidence="1">
    <location>
        <begin position="129"/>
        <end position="150"/>
    </location>
</feature>
<feature type="transmembrane region" description="Helical" evidence="1">
    <location>
        <begin position="263"/>
        <end position="282"/>
    </location>
</feature>
<keyword evidence="3" id="KW-1185">Reference proteome</keyword>
<keyword evidence="1" id="KW-1133">Transmembrane helix</keyword>
<dbReference type="Proteomes" id="UP000552757">
    <property type="component" value="Unassembled WGS sequence"/>
</dbReference>
<keyword evidence="1" id="KW-0812">Transmembrane</keyword>
<feature type="transmembrane region" description="Helical" evidence="1">
    <location>
        <begin position="326"/>
        <end position="347"/>
    </location>
</feature>
<feature type="transmembrane region" description="Helical" evidence="1">
    <location>
        <begin position="156"/>
        <end position="175"/>
    </location>
</feature>
<protein>
    <submittedName>
        <fullName evidence="2">Putative MFS family arabinose efflux permease</fullName>
    </submittedName>
</protein>
<feature type="transmembrane region" description="Helical" evidence="1">
    <location>
        <begin position="237"/>
        <end position="256"/>
    </location>
</feature>
<sequence>MSQSSAERLVFPAIALASLGVLQPGIDPVFLTLLSSAHDIPTPQHGWIVTATQSGMAFGSVATWRWGSHFPRVAPMLAASAAALAALATAHWGALPILLALRCIYGMAMGVIYTQGMSDAARSRPHGSYGAVFLLQLLLATAIALALPLIADGFGARAALAMLIFAPISALLILLMSKQTQPPALCVTRNVDRLPHAATGARAWCAAIATLLFICATMMVWTFSGGLAVAAGLSEDVVGRAVAAGSLAGAITALLVMREQPVVPPPLTGLLSGLGLLSPIVAAQGGTLPFIASIVLLNISSTAVIVRSSGMASAASRDGIFRRFVACAHALGMILGPLAGSLAMLMAGAGGMIGAAVLAVLGACILLVLAHAPWSEIGSFRRREESLDEYLTIVQP</sequence>
<feature type="transmembrane region" description="Helical" evidence="1">
    <location>
        <begin position="288"/>
        <end position="306"/>
    </location>
</feature>
<proteinExistence type="predicted"/>
<evidence type="ECO:0000313" key="2">
    <source>
        <dbReference type="EMBL" id="MBB3980826.1"/>
    </source>
</evidence>
<dbReference type="EMBL" id="JACIEB010000001">
    <property type="protein sequence ID" value="MBB3980826.1"/>
    <property type="molecule type" value="Genomic_DNA"/>
</dbReference>
<feature type="transmembrane region" description="Helical" evidence="1">
    <location>
        <begin position="203"/>
        <end position="231"/>
    </location>
</feature>
<dbReference type="InterPro" id="IPR036259">
    <property type="entry name" value="MFS_trans_sf"/>
</dbReference>
<dbReference type="SUPFAM" id="SSF103473">
    <property type="entry name" value="MFS general substrate transporter"/>
    <property type="match status" value="1"/>
</dbReference>
<evidence type="ECO:0000256" key="1">
    <source>
        <dbReference type="SAM" id="Phobius"/>
    </source>
</evidence>
<accession>A0A7W6DCN8</accession>
<comment type="caution">
    <text evidence="2">The sequence shown here is derived from an EMBL/GenBank/DDBJ whole genome shotgun (WGS) entry which is preliminary data.</text>
</comment>
<organism evidence="2 3">
    <name type="scientific">Sphingobium fontiphilum</name>
    <dbReference type="NCBI Taxonomy" id="944425"/>
    <lineage>
        <taxon>Bacteria</taxon>
        <taxon>Pseudomonadati</taxon>
        <taxon>Pseudomonadota</taxon>
        <taxon>Alphaproteobacteria</taxon>
        <taxon>Sphingomonadales</taxon>
        <taxon>Sphingomonadaceae</taxon>
        <taxon>Sphingobium</taxon>
    </lineage>
</organism>